<dbReference type="InterPro" id="IPR000994">
    <property type="entry name" value="Pept_M24"/>
</dbReference>
<protein>
    <submittedName>
        <fullName evidence="2">M24 family metallopeptidase</fullName>
    </submittedName>
</protein>
<dbReference type="RefSeq" id="WP_120545701.1">
    <property type="nucleotide sequence ID" value="NZ_RAVZ01000538.1"/>
</dbReference>
<dbReference type="InterPro" id="IPR050659">
    <property type="entry name" value="Peptidase_M24B"/>
</dbReference>
<dbReference type="AlphaFoldDB" id="A0A3A8HJE6"/>
<proteinExistence type="predicted"/>
<organism evidence="2 3">
    <name type="scientific">Corallococcus terminator</name>
    <dbReference type="NCBI Taxonomy" id="2316733"/>
    <lineage>
        <taxon>Bacteria</taxon>
        <taxon>Pseudomonadati</taxon>
        <taxon>Myxococcota</taxon>
        <taxon>Myxococcia</taxon>
        <taxon>Myxococcales</taxon>
        <taxon>Cystobacterineae</taxon>
        <taxon>Myxococcaceae</taxon>
        <taxon>Corallococcus</taxon>
    </lineage>
</organism>
<dbReference type="PANTHER" id="PTHR46112:SF2">
    <property type="entry name" value="XAA-PRO AMINOPEPTIDASE P-RELATED"/>
    <property type="match status" value="1"/>
</dbReference>
<accession>A0A3A8HJE6</accession>
<dbReference type="InterPro" id="IPR036005">
    <property type="entry name" value="Creatinase/aminopeptidase-like"/>
</dbReference>
<name>A0A3A8HJE6_9BACT</name>
<keyword evidence="3" id="KW-1185">Reference proteome</keyword>
<evidence type="ECO:0000313" key="2">
    <source>
        <dbReference type="EMBL" id="RKG70586.1"/>
    </source>
</evidence>
<dbReference type="Gene3D" id="3.90.230.10">
    <property type="entry name" value="Creatinase/methionine aminopeptidase superfamily"/>
    <property type="match status" value="1"/>
</dbReference>
<gene>
    <name evidence="2" type="ORF">D7V88_39665</name>
</gene>
<dbReference type="Pfam" id="PF00557">
    <property type="entry name" value="Peptidase_M24"/>
    <property type="match status" value="1"/>
</dbReference>
<comment type="caution">
    <text evidence="2">The sequence shown here is derived from an EMBL/GenBank/DDBJ whole genome shotgun (WGS) entry which is preliminary data.</text>
</comment>
<evidence type="ECO:0000313" key="3">
    <source>
        <dbReference type="Proteomes" id="UP000268094"/>
    </source>
</evidence>
<dbReference type="SUPFAM" id="SSF55920">
    <property type="entry name" value="Creatinase/aminopeptidase"/>
    <property type="match status" value="1"/>
</dbReference>
<feature type="domain" description="Peptidase M24" evidence="1">
    <location>
        <begin position="137"/>
        <end position="330"/>
    </location>
</feature>
<dbReference type="CDD" id="cd01066">
    <property type="entry name" value="APP_MetAP"/>
    <property type="match status" value="1"/>
</dbReference>
<dbReference type="PANTHER" id="PTHR46112">
    <property type="entry name" value="AMINOPEPTIDASE"/>
    <property type="match status" value="1"/>
</dbReference>
<reference evidence="3" key="1">
    <citation type="submission" date="2018-09" db="EMBL/GenBank/DDBJ databases">
        <authorList>
            <person name="Livingstone P.G."/>
            <person name="Whitworth D.E."/>
        </authorList>
    </citation>
    <scope>NUCLEOTIDE SEQUENCE [LARGE SCALE GENOMIC DNA]</scope>
    <source>
        <strain evidence="3">CA054A</strain>
    </source>
</reference>
<dbReference type="EMBL" id="RAVZ01000538">
    <property type="protein sequence ID" value="RKG70586.1"/>
    <property type="molecule type" value="Genomic_DNA"/>
</dbReference>
<sequence>MNELTKKLALVRASLGEHGLGALRLRGLDWFAWMTCGGSSAVLLAAETGVAEVLVTAGGAWALTDNIEAERLAKEELPEGLTVWSHPWTDSARREAFVKEHGGPGPVGSDRPVAGEVSLPESLTRARASLLPEELERYRKLGRDAASAMTDVLLAARPEWTGFELAGAGAEALWARGIHPALTLVGDERRLPVYRHATASRNPLGGRAMLVFCGRRHGLFASLTRFVYFRPPSEEERRWVADVARVEAAALQASRPGATLGQVYAALVRAYAAAGHPGAEALHHQGGSCGYLSRDIIARPDTAVVLQPHNAVAWNPSLPGAKIEDTAVVSDAGVELLTVDPRWPTVRVEGLARPDILVR</sequence>
<dbReference type="Proteomes" id="UP000268094">
    <property type="component" value="Unassembled WGS sequence"/>
</dbReference>
<evidence type="ECO:0000259" key="1">
    <source>
        <dbReference type="Pfam" id="PF00557"/>
    </source>
</evidence>
<dbReference type="OrthoDB" id="4850044at2"/>